<feature type="non-terminal residue" evidence="1">
    <location>
        <position position="172"/>
    </location>
</feature>
<proteinExistence type="predicted"/>
<reference evidence="1" key="1">
    <citation type="submission" date="2021-06" db="EMBL/GenBank/DDBJ databases">
        <authorList>
            <person name="Kallberg Y."/>
            <person name="Tangrot J."/>
            <person name="Rosling A."/>
        </authorList>
    </citation>
    <scope>NUCLEOTIDE SEQUENCE</scope>
    <source>
        <strain evidence="1">MA461A</strain>
    </source>
</reference>
<name>A0ACA9SD62_9GLOM</name>
<feature type="non-terminal residue" evidence="1">
    <location>
        <position position="1"/>
    </location>
</feature>
<evidence type="ECO:0000313" key="2">
    <source>
        <dbReference type="Proteomes" id="UP000789920"/>
    </source>
</evidence>
<dbReference type="EMBL" id="CAJVQC010113587">
    <property type="protein sequence ID" value="CAG8836067.1"/>
    <property type="molecule type" value="Genomic_DNA"/>
</dbReference>
<protein>
    <submittedName>
        <fullName evidence="1">7770_t:CDS:1</fullName>
    </submittedName>
</protein>
<keyword evidence="2" id="KW-1185">Reference proteome</keyword>
<sequence length="172" mass="20035">IVAQSLVQDETVSSYKWILECILKATDDLSPKKLSQKLGSSYNDFLQNWYRCRNSCSELELVRHWKDLLIQYPARKNYLNQLWKSRQSWAKIYVLTTFCARMQSTQQVESTNGLIKAEVGAKTTLLNLGKAIQIKLECEAQHQQLSDIKIHYLLEDFQLPNAHEYTDGYLED</sequence>
<comment type="caution">
    <text evidence="1">The sequence shown here is derived from an EMBL/GenBank/DDBJ whole genome shotgun (WGS) entry which is preliminary data.</text>
</comment>
<dbReference type="Proteomes" id="UP000789920">
    <property type="component" value="Unassembled WGS sequence"/>
</dbReference>
<gene>
    <name evidence="1" type="ORF">RPERSI_LOCUS29792</name>
</gene>
<evidence type="ECO:0000313" key="1">
    <source>
        <dbReference type="EMBL" id="CAG8836067.1"/>
    </source>
</evidence>
<accession>A0ACA9SD62</accession>
<organism evidence="1 2">
    <name type="scientific">Racocetra persica</name>
    <dbReference type="NCBI Taxonomy" id="160502"/>
    <lineage>
        <taxon>Eukaryota</taxon>
        <taxon>Fungi</taxon>
        <taxon>Fungi incertae sedis</taxon>
        <taxon>Mucoromycota</taxon>
        <taxon>Glomeromycotina</taxon>
        <taxon>Glomeromycetes</taxon>
        <taxon>Diversisporales</taxon>
        <taxon>Gigasporaceae</taxon>
        <taxon>Racocetra</taxon>
    </lineage>
</organism>